<dbReference type="InterPro" id="IPR000225">
    <property type="entry name" value="Armadillo"/>
</dbReference>
<accession>A0A7S3XPT1</accession>
<dbReference type="EMBL" id="HBIU01015855">
    <property type="protein sequence ID" value="CAE0628706.1"/>
    <property type="molecule type" value="Transcribed_RNA"/>
</dbReference>
<name>A0A7S3XPT1_HETAK</name>
<dbReference type="InterPro" id="IPR045156">
    <property type="entry name" value="Vac8"/>
</dbReference>
<organism evidence="9">
    <name type="scientific">Heterosigma akashiwo</name>
    <name type="common">Chromophytic alga</name>
    <name type="synonym">Heterosigma carterae</name>
    <dbReference type="NCBI Taxonomy" id="2829"/>
    <lineage>
        <taxon>Eukaryota</taxon>
        <taxon>Sar</taxon>
        <taxon>Stramenopiles</taxon>
        <taxon>Ochrophyta</taxon>
        <taxon>Raphidophyceae</taxon>
        <taxon>Chattonellales</taxon>
        <taxon>Chattonellaceae</taxon>
        <taxon>Heterosigma</taxon>
    </lineage>
</organism>
<dbReference type="InterPro" id="IPR016024">
    <property type="entry name" value="ARM-type_fold"/>
</dbReference>
<evidence type="ECO:0000256" key="1">
    <source>
        <dbReference type="ARBA" id="ARBA00004592"/>
    </source>
</evidence>
<evidence type="ECO:0000256" key="8">
    <source>
        <dbReference type="SAM" id="MobiDB-lite"/>
    </source>
</evidence>
<feature type="region of interest" description="Disordered" evidence="8">
    <location>
        <begin position="259"/>
        <end position="333"/>
    </location>
</feature>
<evidence type="ECO:0000256" key="6">
    <source>
        <dbReference type="ARBA" id="ARBA00023288"/>
    </source>
</evidence>
<keyword evidence="3" id="KW-0926">Vacuole</keyword>
<proteinExistence type="inferred from homology"/>
<dbReference type="SUPFAM" id="SSF48371">
    <property type="entry name" value="ARM repeat"/>
    <property type="match status" value="1"/>
</dbReference>
<keyword evidence="6" id="KW-0449">Lipoprotein</keyword>
<reference evidence="9" key="1">
    <citation type="submission" date="2021-01" db="EMBL/GenBank/DDBJ databases">
        <authorList>
            <person name="Corre E."/>
            <person name="Pelletier E."/>
            <person name="Niang G."/>
            <person name="Scheremetjew M."/>
            <person name="Finn R."/>
            <person name="Kale V."/>
            <person name="Holt S."/>
            <person name="Cochrane G."/>
            <person name="Meng A."/>
            <person name="Brown T."/>
            <person name="Cohen L."/>
        </authorList>
    </citation>
    <scope>NUCLEOTIDE SEQUENCE</scope>
    <source>
        <strain evidence="9">CCMP3107</strain>
    </source>
</reference>
<evidence type="ECO:0000256" key="2">
    <source>
        <dbReference type="ARBA" id="ARBA00005462"/>
    </source>
</evidence>
<dbReference type="PANTHER" id="PTHR47249">
    <property type="entry name" value="VACUOLAR PROTEIN 8"/>
    <property type="match status" value="1"/>
</dbReference>
<gene>
    <name evidence="9" type="ORF">HAKA00212_LOCUS7388</name>
</gene>
<evidence type="ECO:0000256" key="3">
    <source>
        <dbReference type="ARBA" id="ARBA00022554"/>
    </source>
</evidence>
<protein>
    <recommendedName>
        <fullName evidence="7">Vacuolar protein 8</fullName>
    </recommendedName>
</protein>
<dbReference type="InterPro" id="IPR011989">
    <property type="entry name" value="ARM-like"/>
</dbReference>
<dbReference type="PANTHER" id="PTHR47249:SF1">
    <property type="entry name" value="VACUOLAR PROTEIN 8"/>
    <property type="match status" value="1"/>
</dbReference>
<dbReference type="GO" id="GO:0005774">
    <property type="term" value="C:vacuolar membrane"/>
    <property type="evidence" value="ECO:0007669"/>
    <property type="project" value="UniProtKB-SubCell"/>
</dbReference>
<dbReference type="GO" id="GO:0043495">
    <property type="term" value="F:protein-membrane adaptor activity"/>
    <property type="evidence" value="ECO:0007669"/>
    <property type="project" value="InterPro"/>
</dbReference>
<comment type="subcellular location">
    <subcellularLocation>
        <location evidence="1">Vacuole membrane</location>
        <topology evidence="1">Lipid-anchor</topology>
    </subcellularLocation>
</comment>
<evidence type="ECO:0000256" key="4">
    <source>
        <dbReference type="ARBA" id="ARBA00022737"/>
    </source>
</evidence>
<keyword evidence="4" id="KW-0677">Repeat</keyword>
<dbReference type="Gene3D" id="1.25.10.10">
    <property type="entry name" value="Leucine-rich Repeat Variant"/>
    <property type="match status" value="1"/>
</dbReference>
<dbReference type="GO" id="GO:0071562">
    <property type="term" value="P:nucleus-vacuole junction assembly"/>
    <property type="evidence" value="ECO:0007669"/>
    <property type="project" value="InterPro"/>
</dbReference>
<dbReference type="AlphaFoldDB" id="A0A7S3XPT1"/>
<feature type="compositionally biased region" description="Basic and acidic residues" evidence="8">
    <location>
        <begin position="287"/>
        <end position="298"/>
    </location>
</feature>
<keyword evidence="5" id="KW-0472">Membrane</keyword>
<dbReference type="SMART" id="SM00185">
    <property type="entry name" value="ARM"/>
    <property type="match status" value="5"/>
</dbReference>
<evidence type="ECO:0000256" key="5">
    <source>
        <dbReference type="ARBA" id="ARBA00023136"/>
    </source>
</evidence>
<comment type="similarity">
    <text evidence="2">Belongs to the beta-catenin family.</text>
</comment>
<evidence type="ECO:0000256" key="7">
    <source>
        <dbReference type="ARBA" id="ARBA00026209"/>
    </source>
</evidence>
<sequence length="418" mass="45659">METRFNAAYALNKLAMNEENHQVMGEGEVLPPLVTLADEEGDARCQALSALRRLALLAANRLEMVELGVLDPVATAAEQGDEETRRECAALLCNLSVSDENKLEIALGPVLLPLLQLCQSADVEAARLACAAVANVAEDGAAHGPLVEAANAVHHLCYLMRSRHLAVHREAARAVANLLSTERAHAPFLYENGLRSLNLVARSPDNECQYNAALCFRKLSPNLANHDALIGAGSLQPLFGLIRLRDAAVQRQAAAALRDLNPAGAPPEIPTPEKEASLQDGYPPQRSRNDELWEETQKLARVRGRSTTSGGKREGRIRRRSSSRSMSGSRTPSQDLAIVTELAALRPRVQMWPSHTALLPFGQASWGPFTKRQLTQINVIDISHIDNLVDFFSVIEAKLAKGPCFPIFLMRFVRLCNV</sequence>
<evidence type="ECO:0000313" key="9">
    <source>
        <dbReference type="EMBL" id="CAE0628706.1"/>
    </source>
</evidence>